<sequence length="182" mass="20820">MSKRYKYMASGGLAFTEERDMDRLSRLAAKGWILESFAFLGYRLRRSEPQQLTYCVDYNQVNERDMTDYVELFEAGGWHKVCSSERIHIFSARKGTAPIYTDNDTHYEKYNSSVKMMRPLLLAPVLTLVLLALLLFVPSIDEAAVALAKTLRVLIALGAVISIPVLMTYTSLMIRLRRVNRT</sequence>
<gene>
    <name evidence="2" type="ORF">K0U00_11220</name>
</gene>
<dbReference type="EMBL" id="JAHZIK010000222">
    <property type="protein sequence ID" value="MBW7454600.1"/>
    <property type="molecule type" value="Genomic_DNA"/>
</dbReference>
<proteinExistence type="predicted"/>
<comment type="caution">
    <text evidence="2">The sequence shown here is derived from an EMBL/GenBank/DDBJ whole genome shotgun (WGS) entry which is preliminary data.</text>
</comment>
<evidence type="ECO:0000256" key="1">
    <source>
        <dbReference type="SAM" id="Phobius"/>
    </source>
</evidence>
<feature type="transmembrane region" description="Helical" evidence="1">
    <location>
        <begin position="120"/>
        <end position="140"/>
    </location>
</feature>
<name>A0ABS7C124_9BACL</name>
<evidence type="ECO:0000313" key="2">
    <source>
        <dbReference type="EMBL" id="MBW7454600.1"/>
    </source>
</evidence>
<dbReference type="RefSeq" id="WP_210046206.1">
    <property type="nucleotide sequence ID" value="NZ_JBHLVU010000025.1"/>
</dbReference>
<organism evidence="2 3">
    <name type="scientific">Paenibacillus sepulcri</name>
    <dbReference type="NCBI Taxonomy" id="359917"/>
    <lineage>
        <taxon>Bacteria</taxon>
        <taxon>Bacillati</taxon>
        <taxon>Bacillota</taxon>
        <taxon>Bacilli</taxon>
        <taxon>Bacillales</taxon>
        <taxon>Paenibacillaceae</taxon>
        <taxon>Paenibacillus</taxon>
    </lineage>
</organism>
<keyword evidence="3" id="KW-1185">Reference proteome</keyword>
<keyword evidence="1" id="KW-0812">Transmembrane</keyword>
<keyword evidence="1" id="KW-1133">Transmembrane helix</keyword>
<dbReference type="Pfam" id="PF11193">
    <property type="entry name" value="DUF2812"/>
    <property type="match status" value="1"/>
</dbReference>
<dbReference type="Proteomes" id="UP001519887">
    <property type="component" value="Unassembled WGS sequence"/>
</dbReference>
<dbReference type="InterPro" id="IPR021359">
    <property type="entry name" value="DUF2812"/>
</dbReference>
<evidence type="ECO:0000313" key="3">
    <source>
        <dbReference type="Proteomes" id="UP001519887"/>
    </source>
</evidence>
<reference evidence="2 3" key="1">
    <citation type="submission" date="2021-07" db="EMBL/GenBank/DDBJ databases">
        <title>Paenibacillus radiodurans sp. nov., isolated from the southeastern edge of Tengger Desert.</title>
        <authorList>
            <person name="Zhang G."/>
        </authorList>
    </citation>
    <scope>NUCLEOTIDE SEQUENCE [LARGE SCALE GENOMIC DNA]</scope>
    <source>
        <strain evidence="2 3">CCM 7311</strain>
    </source>
</reference>
<feature type="transmembrane region" description="Helical" evidence="1">
    <location>
        <begin position="152"/>
        <end position="174"/>
    </location>
</feature>
<protein>
    <submittedName>
        <fullName evidence="2">DUF2812 domain-containing protein</fullName>
    </submittedName>
</protein>
<keyword evidence="1" id="KW-0472">Membrane</keyword>
<accession>A0ABS7C124</accession>